<dbReference type="AlphaFoldDB" id="A0A2P6PTH9"/>
<gene>
    <name evidence="1" type="ORF">RchiOBHm_Chr6g0281441</name>
</gene>
<evidence type="ECO:0000313" key="1">
    <source>
        <dbReference type="EMBL" id="PRQ25242.1"/>
    </source>
</evidence>
<dbReference type="Gramene" id="PRQ25242">
    <property type="protein sequence ID" value="PRQ25242"/>
    <property type="gene ID" value="RchiOBHm_Chr6g0281441"/>
</dbReference>
<organism evidence="1 2">
    <name type="scientific">Rosa chinensis</name>
    <name type="common">China rose</name>
    <dbReference type="NCBI Taxonomy" id="74649"/>
    <lineage>
        <taxon>Eukaryota</taxon>
        <taxon>Viridiplantae</taxon>
        <taxon>Streptophyta</taxon>
        <taxon>Embryophyta</taxon>
        <taxon>Tracheophyta</taxon>
        <taxon>Spermatophyta</taxon>
        <taxon>Magnoliopsida</taxon>
        <taxon>eudicotyledons</taxon>
        <taxon>Gunneridae</taxon>
        <taxon>Pentapetalae</taxon>
        <taxon>rosids</taxon>
        <taxon>fabids</taxon>
        <taxon>Rosales</taxon>
        <taxon>Rosaceae</taxon>
        <taxon>Rosoideae</taxon>
        <taxon>Rosoideae incertae sedis</taxon>
        <taxon>Rosa</taxon>
    </lineage>
</organism>
<comment type="caution">
    <text evidence="1">The sequence shown here is derived from an EMBL/GenBank/DDBJ whole genome shotgun (WGS) entry which is preliminary data.</text>
</comment>
<accession>A0A2P6PTH9</accession>
<dbReference type="Proteomes" id="UP000238479">
    <property type="component" value="Chromosome 6"/>
</dbReference>
<name>A0A2P6PTH9_ROSCH</name>
<evidence type="ECO:0000313" key="2">
    <source>
        <dbReference type="Proteomes" id="UP000238479"/>
    </source>
</evidence>
<dbReference type="EMBL" id="PDCK01000044">
    <property type="protein sequence ID" value="PRQ25242.1"/>
    <property type="molecule type" value="Genomic_DNA"/>
</dbReference>
<sequence length="90" mass="10413">MLPIMLLVRLHVSQTKEAIHPLIDTCLPHLFLYQTDQPLQLLTDSHLSLEYIYSPRPILLELTRTVAAYTKQRQPLWAALSPLLLLLHFS</sequence>
<reference evidence="1 2" key="1">
    <citation type="journal article" date="2018" name="Nat. Genet.">
        <title>The Rosa genome provides new insights in the design of modern roses.</title>
        <authorList>
            <person name="Bendahmane M."/>
        </authorList>
    </citation>
    <scope>NUCLEOTIDE SEQUENCE [LARGE SCALE GENOMIC DNA]</scope>
    <source>
        <strain evidence="2">cv. Old Blush</strain>
    </source>
</reference>
<keyword evidence="2" id="KW-1185">Reference proteome</keyword>
<protein>
    <submittedName>
        <fullName evidence="1">Uncharacterized protein</fullName>
    </submittedName>
</protein>
<proteinExistence type="predicted"/>